<accession>A0A2N0D3F7</accession>
<sequence length="99" mass="11561">MTDHRSEEAARYRKLYKTARWRSLRHAQLSMQPLCEWCLEREEVTAANEVHHSIPHRGNEELFWNGPFVSTCTPCHSSRGQLEDHGKTVIRYGADGWPL</sequence>
<name>A0A2N0D3F7_RHISU</name>
<protein>
    <submittedName>
        <fullName evidence="1">HNH endonuclease</fullName>
    </submittedName>
</protein>
<evidence type="ECO:0000313" key="2">
    <source>
        <dbReference type="Proteomes" id="UP000232164"/>
    </source>
</evidence>
<gene>
    <name evidence="1" type="ORF">CWR43_28090</name>
</gene>
<keyword evidence="1" id="KW-0540">Nuclease</keyword>
<organism evidence="1 2">
    <name type="scientific">Rhizobium sullae</name>
    <name type="common">Rhizobium hedysari</name>
    <dbReference type="NCBI Taxonomy" id="50338"/>
    <lineage>
        <taxon>Bacteria</taxon>
        <taxon>Pseudomonadati</taxon>
        <taxon>Pseudomonadota</taxon>
        <taxon>Alphaproteobacteria</taxon>
        <taxon>Hyphomicrobiales</taxon>
        <taxon>Rhizobiaceae</taxon>
        <taxon>Rhizobium/Agrobacterium group</taxon>
        <taxon>Rhizobium</taxon>
    </lineage>
</organism>
<proteinExistence type="predicted"/>
<evidence type="ECO:0000313" key="1">
    <source>
        <dbReference type="EMBL" id="PKA40653.1"/>
    </source>
</evidence>
<keyword evidence="1" id="KW-0378">Hydrolase</keyword>
<dbReference type="GO" id="GO:0004519">
    <property type="term" value="F:endonuclease activity"/>
    <property type="evidence" value="ECO:0007669"/>
    <property type="project" value="UniProtKB-KW"/>
</dbReference>
<reference evidence="1 2" key="1">
    <citation type="submission" date="2017-11" db="EMBL/GenBank/DDBJ databases">
        <authorList>
            <person name="Han C.G."/>
        </authorList>
    </citation>
    <scope>NUCLEOTIDE SEQUENCE [LARGE SCALE GENOMIC DNA]</scope>
    <source>
        <strain evidence="1 2">HCNT1</strain>
    </source>
</reference>
<comment type="caution">
    <text evidence="1">The sequence shown here is derived from an EMBL/GenBank/DDBJ whole genome shotgun (WGS) entry which is preliminary data.</text>
</comment>
<reference evidence="1 2" key="2">
    <citation type="submission" date="2017-12" db="EMBL/GenBank/DDBJ databases">
        <title>Genome sequence of Rhizobium sullae HCNT1 isolated from Sulla coronaria nodules and featuring peculiar denitrification phenotypes.</title>
        <authorList>
            <person name="De Diego-Diaz B."/>
            <person name="Treu L."/>
            <person name="Campanaro S."/>
            <person name="Da Silva Duarte V."/>
            <person name="Basaglia M."/>
            <person name="Favaro L."/>
            <person name="Casella S."/>
            <person name="Squartini A."/>
        </authorList>
    </citation>
    <scope>NUCLEOTIDE SEQUENCE [LARGE SCALE GENOMIC DNA]</scope>
    <source>
        <strain evidence="1 2">HCNT1</strain>
    </source>
</reference>
<dbReference type="EMBL" id="PIQN01000022">
    <property type="protein sequence ID" value="PKA40653.1"/>
    <property type="molecule type" value="Genomic_DNA"/>
</dbReference>
<keyword evidence="1" id="KW-0255">Endonuclease</keyword>
<dbReference type="AlphaFoldDB" id="A0A2N0D3F7"/>
<dbReference type="Proteomes" id="UP000232164">
    <property type="component" value="Unassembled WGS sequence"/>
</dbReference>